<dbReference type="AlphaFoldDB" id="A0A4S8M409"/>
<keyword evidence="3" id="KW-1185">Reference proteome</keyword>
<evidence type="ECO:0000313" key="3">
    <source>
        <dbReference type="Proteomes" id="UP000297245"/>
    </source>
</evidence>
<feature type="compositionally biased region" description="Polar residues" evidence="1">
    <location>
        <begin position="90"/>
        <end position="108"/>
    </location>
</feature>
<name>A0A4S8M409_DENBC</name>
<reference evidence="2 3" key="1">
    <citation type="journal article" date="2019" name="Nat. Ecol. Evol.">
        <title>Megaphylogeny resolves global patterns of mushroom evolution.</title>
        <authorList>
            <person name="Varga T."/>
            <person name="Krizsan K."/>
            <person name="Foldi C."/>
            <person name="Dima B."/>
            <person name="Sanchez-Garcia M."/>
            <person name="Sanchez-Ramirez S."/>
            <person name="Szollosi G.J."/>
            <person name="Szarkandi J.G."/>
            <person name="Papp V."/>
            <person name="Albert L."/>
            <person name="Andreopoulos W."/>
            <person name="Angelini C."/>
            <person name="Antonin V."/>
            <person name="Barry K.W."/>
            <person name="Bougher N.L."/>
            <person name="Buchanan P."/>
            <person name="Buyck B."/>
            <person name="Bense V."/>
            <person name="Catcheside P."/>
            <person name="Chovatia M."/>
            <person name="Cooper J."/>
            <person name="Damon W."/>
            <person name="Desjardin D."/>
            <person name="Finy P."/>
            <person name="Geml J."/>
            <person name="Haridas S."/>
            <person name="Hughes K."/>
            <person name="Justo A."/>
            <person name="Karasinski D."/>
            <person name="Kautmanova I."/>
            <person name="Kiss B."/>
            <person name="Kocsube S."/>
            <person name="Kotiranta H."/>
            <person name="LaButti K.M."/>
            <person name="Lechner B.E."/>
            <person name="Liimatainen K."/>
            <person name="Lipzen A."/>
            <person name="Lukacs Z."/>
            <person name="Mihaltcheva S."/>
            <person name="Morgado L.N."/>
            <person name="Niskanen T."/>
            <person name="Noordeloos M.E."/>
            <person name="Ohm R.A."/>
            <person name="Ortiz-Santana B."/>
            <person name="Ovrebo C."/>
            <person name="Racz N."/>
            <person name="Riley R."/>
            <person name="Savchenko A."/>
            <person name="Shiryaev A."/>
            <person name="Soop K."/>
            <person name="Spirin V."/>
            <person name="Szebenyi C."/>
            <person name="Tomsovsky M."/>
            <person name="Tulloss R.E."/>
            <person name="Uehling J."/>
            <person name="Grigoriev I.V."/>
            <person name="Vagvolgyi C."/>
            <person name="Papp T."/>
            <person name="Martin F.M."/>
            <person name="Miettinen O."/>
            <person name="Hibbett D.S."/>
            <person name="Nagy L.G."/>
        </authorList>
    </citation>
    <scope>NUCLEOTIDE SEQUENCE [LARGE SCALE GENOMIC DNA]</scope>
    <source>
        <strain evidence="2 3">CBS 962.96</strain>
    </source>
</reference>
<feature type="compositionally biased region" description="Basic residues" evidence="1">
    <location>
        <begin position="16"/>
        <end position="25"/>
    </location>
</feature>
<accession>A0A4S8M409</accession>
<proteinExistence type="predicted"/>
<dbReference type="EMBL" id="ML179177">
    <property type="protein sequence ID" value="THU96458.1"/>
    <property type="molecule type" value="Genomic_DNA"/>
</dbReference>
<dbReference type="Proteomes" id="UP000297245">
    <property type="component" value="Unassembled WGS sequence"/>
</dbReference>
<feature type="region of interest" description="Disordered" evidence="1">
    <location>
        <begin position="1"/>
        <end position="66"/>
    </location>
</feature>
<feature type="region of interest" description="Disordered" evidence="1">
    <location>
        <begin position="85"/>
        <end position="108"/>
    </location>
</feature>
<gene>
    <name evidence="2" type="ORF">K435DRAFT_858574</name>
</gene>
<evidence type="ECO:0000256" key="1">
    <source>
        <dbReference type="SAM" id="MobiDB-lite"/>
    </source>
</evidence>
<sequence>MDMDTPTDTDHDRTSSKKRRTRQSRARVPPLQMHMLSPSQNYSLSRSPAHSQIPSYSPSHSPIQSKQPICSVAYGSGKTSPPLPLCIRNSGPNSNSDILTQLALGTSL</sequence>
<evidence type="ECO:0000313" key="2">
    <source>
        <dbReference type="EMBL" id="THU96458.1"/>
    </source>
</evidence>
<protein>
    <submittedName>
        <fullName evidence="2">Uncharacterized protein</fullName>
    </submittedName>
</protein>
<organism evidence="2 3">
    <name type="scientific">Dendrothele bispora (strain CBS 962.96)</name>
    <dbReference type="NCBI Taxonomy" id="1314807"/>
    <lineage>
        <taxon>Eukaryota</taxon>
        <taxon>Fungi</taxon>
        <taxon>Dikarya</taxon>
        <taxon>Basidiomycota</taxon>
        <taxon>Agaricomycotina</taxon>
        <taxon>Agaricomycetes</taxon>
        <taxon>Agaricomycetidae</taxon>
        <taxon>Agaricales</taxon>
        <taxon>Agaricales incertae sedis</taxon>
        <taxon>Dendrothele</taxon>
    </lineage>
</organism>
<feature type="compositionally biased region" description="Polar residues" evidence="1">
    <location>
        <begin position="37"/>
        <end position="66"/>
    </location>
</feature>